<reference evidence="1" key="1">
    <citation type="journal article" date="2013" name="BMC Genomics">
        <title>Unscrambling butterfly oogenesis.</title>
        <authorList>
            <person name="Carter J.M."/>
            <person name="Baker S.C."/>
            <person name="Pink R."/>
            <person name="Carter D.R."/>
            <person name="Collins A."/>
            <person name="Tomlin J."/>
            <person name="Gibbs M."/>
            <person name="Breuker C.J."/>
        </authorList>
    </citation>
    <scope>NUCLEOTIDE SEQUENCE</scope>
    <source>
        <tissue evidence="1">Ovary</tissue>
    </source>
</reference>
<name>S4P6V1_9NEOP</name>
<accession>S4P6V1</accession>
<proteinExistence type="predicted"/>
<dbReference type="EMBL" id="GAIX01007952">
    <property type="protein sequence ID" value="JAA84608.1"/>
    <property type="molecule type" value="Transcribed_RNA"/>
</dbReference>
<sequence>MKEHGPDGTVNQWKQLSQFCGKVSKCKKFKLFISVVGIKQVLHNFSFICRRGRTLKKLQQHGDAAPQATYT</sequence>
<reference evidence="1" key="2">
    <citation type="submission" date="2013-05" db="EMBL/GenBank/DDBJ databases">
        <authorList>
            <person name="Carter J.-M."/>
            <person name="Baker S.C."/>
            <person name="Pink R."/>
            <person name="Carter D.R.F."/>
            <person name="Collins A."/>
            <person name="Tomlin J."/>
            <person name="Gibbs M."/>
            <person name="Breuker C.J."/>
        </authorList>
    </citation>
    <scope>NUCLEOTIDE SEQUENCE</scope>
    <source>
        <tissue evidence="1">Ovary</tissue>
    </source>
</reference>
<dbReference type="AlphaFoldDB" id="S4P6V1"/>
<organism evidence="1">
    <name type="scientific">Pararge aegeria</name>
    <name type="common">speckled wood butterfly</name>
    <dbReference type="NCBI Taxonomy" id="116150"/>
    <lineage>
        <taxon>Eukaryota</taxon>
        <taxon>Metazoa</taxon>
        <taxon>Ecdysozoa</taxon>
        <taxon>Arthropoda</taxon>
        <taxon>Hexapoda</taxon>
        <taxon>Insecta</taxon>
        <taxon>Pterygota</taxon>
        <taxon>Neoptera</taxon>
        <taxon>Endopterygota</taxon>
        <taxon>Lepidoptera</taxon>
        <taxon>Glossata</taxon>
        <taxon>Ditrysia</taxon>
        <taxon>Papilionoidea</taxon>
        <taxon>Nymphalidae</taxon>
        <taxon>Satyrinae</taxon>
        <taxon>Satyrini</taxon>
        <taxon>Parargina</taxon>
        <taxon>Pararge</taxon>
    </lineage>
</organism>
<evidence type="ECO:0000313" key="1">
    <source>
        <dbReference type="EMBL" id="JAA84608.1"/>
    </source>
</evidence>
<protein>
    <submittedName>
        <fullName evidence="1">Uncharacterized protein</fullName>
    </submittedName>
</protein>